<reference evidence="1 2" key="2">
    <citation type="submission" date="2018-11" db="EMBL/GenBank/DDBJ databases">
        <authorList>
            <consortium name="Pathogen Informatics"/>
        </authorList>
    </citation>
    <scope>NUCLEOTIDE SEQUENCE [LARGE SCALE GENOMIC DNA]</scope>
</reference>
<evidence type="ECO:0000313" key="3">
    <source>
        <dbReference type="WBParaSite" id="GPUH_0002224901-mRNA-1"/>
    </source>
</evidence>
<accession>A0A183EMN1</accession>
<name>A0A183EMN1_9BILA</name>
<evidence type="ECO:0000313" key="2">
    <source>
        <dbReference type="Proteomes" id="UP000271098"/>
    </source>
</evidence>
<organism evidence="3">
    <name type="scientific">Gongylonema pulchrum</name>
    <dbReference type="NCBI Taxonomy" id="637853"/>
    <lineage>
        <taxon>Eukaryota</taxon>
        <taxon>Metazoa</taxon>
        <taxon>Ecdysozoa</taxon>
        <taxon>Nematoda</taxon>
        <taxon>Chromadorea</taxon>
        <taxon>Rhabditida</taxon>
        <taxon>Spirurina</taxon>
        <taxon>Spiruromorpha</taxon>
        <taxon>Spiruroidea</taxon>
        <taxon>Gongylonematidae</taxon>
        <taxon>Gongylonema</taxon>
    </lineage>
</organism>
<sequence>MNSIATFDTNWGVLIHLSTTRPPKVKKCCTDSKVNEAMGTYLLSPAREWNLIENVPFLSAVHPSLWTDLDRIHDVSFR</sequence>
<proteinExistence type="predicted"/>
<reference evidence="3" key="1">
    <citation type="submission" date="2016-06" db="UniProtKB">
        <authorList>
            <consortium name="WormBaseParasite"/>
        </authorList>
    </citation>
    <scope>IDENTIFICATION</scope>
</reference>
<evidence type="ECO:0000313" key="1">
    <source>
        <dbReference type="EMBL" id="VDN39676.1"/>
    </source>
</evidence>
<dbReference type="WBParaSite" id="GPUH_0002224901-mRNA-1">
    <property type="protein sequence ID" value="GPUH_0002224901-mRNA-1"/>
    <property type="gene ID" value="GPUH_0002224901"/>
</dbReference>
<dbReference type="EMBL" id="UYRT01094547">
    <property type="protein sequence ID" value="VDN39676.1"/>
    <property type="molecule type" value="Genomic_DNA"/>
</dbReference>
<dbReference type="AlphaFoldDB" id="A0A183EMN1"/>
<dbReference type="Proteomes" id="UP000271098">
    <property type="component" value="Unassembled WGS sequence"/>
</dbReference>
<gene>
    <name evidence="1" type="ORF">GPUH_LOCUS22221</name>
</gene>
<keyword evidence="2" id="KW-1185">Reference proteome</keyword>
<protein>
    <submittedName>
        <fullName evidence="1 3">Uncharacterized protein</fullName>
    </submittedName>
</protein>